<dbReference type="UniPathway" id="UPA00219"/>
<dbReference type="InterPro" id="IPR036615">
    <property type="entry name" value="Mur_ligase_C_dom_sf"/>
</dbReference>
<keyword evidence="6 11" id="KW-0547">Nucleotide-binding</keyword>
<comment type="catalytic activity">
    <reaction evidence="10">
        <text>(6S)-5,6,7,8-tetrahydrofolyl-(gamma-L-Glu)(n) + L-glutamate + ATP = (6S)-5,6,7,8-tetrahydrofolyl-(gamma-L-Glu)(n+1) + ADP + phosphate + H(+)</text>
        <dbReference type="Rhea" id="RHEA:10580"/>
        <dbReference type="Rhea" id="RHEA-COMP:14738"/>
        <dbReference type="Rhea" id="RHEA-COMP:14740"/>
        <dbReference type="ChEBI" id="CHEBI:15378"/>
        <dbReference type="ChEBI" id="CHEBI:29985"/>
        <dbReference type="ChEBI" id="CHEBI:30616"/>
        <dbReference type="ChEBI" id="CHEBI:43474"/>
        <dbReference type="ChEBI" id="CHEBI:141005"/>
        <dbReference type="ChEBI" id="CHEBI:456216"/>
        <dbReference type="EC" id="6.3.2.17"/>
    </reaction>
</comment>
<feature type="domain" description="Mur ligase C-terminal" evidence="12">
    <location>
        <begin position="295"/>
        <end position="401"/>
    </location>
</feature>
<evidence type="ECO:0000256" key="3">
    <source>
        <dbReference type="ARBA" id="ARBA00013025"/>
    </source>
</evidence>
<dbReference type="InterPro" id="IPR004101">
    <property type="entry name" value="Mur_ligase_C"/>
</dbReference>
<evidence type="ECO:0000256" key="9">
    <source>
        <dbReference type="ARBA" id="ARBA00030592"/>
    </source>
</evidence>
<dbReference type="InterPro" id="IPR001645">
    <property type="entry name" value="Folylpolyglutamate_synth"/>
</dbReference>
<dbReference type="GO" id="GO:0046872">
    <property type="term" value="F:metal ion binding"/>
    <property type="evidence" value="ECO:0007669"/>
    <property type="project" value="UniProtKB-KW"/>
</dbReference>
<dbReference type="Gene3D" id="3.90.190.20">
    <property type="entry name" value="Mur ligase, C-terminal domain"/>
    <property type="match status" value="1"/>
</dbReference>
<evidence type="ECO:0000256" key="11">
    <source>
        <dbReference type="PIRNR" id="PIRNR001563"/>
    </source>
</evidence>
<name>A0A1H0KCY9_STREI</name>
<keyword evidence="5" id="KW-0479">Metal-binding</keyword>
<evidence type="ECO:0000256" key="6">
    <source>
        <dbReference type="ARBA" id="ARBA00022741"/>
    </source>
</evidence>
<organism evidence="14 15">
    <name type="scientific">Streptococcus equinus</name>
    <name type="common">Streptococcus bovis</name>
    <dbReference type="NCBI Taxonomy" id="1335"/>
    <lineage>
        <taxon>Bacteria</taxon>
        <taxon>Bacillati</taxon>
        <taxon>Bacillota</taxon>
        <taxon>Bacilli</taxon>
        <taxon>Lactobacillales</taxon>
        <taxon>Streptococcaceae</taxon>
        <taxon>Streptococcus</taxon>
    </lineage>
</organism>
<evidence type="ECO:0000256" key="1">
    <source>
        <dbReference type="ARBA" id="ARBA00001946"/>
    </source>
</evidence>
<keyword evidence="7 11" id="KW-0067">ATP-binding</keyword>
<evidence type="ECO:0000256" key="5">
    <source>
        <dbReference type="ARBA" id="ARBA00022723"/>
    </source>
</evidence>
<dbReference type="GO" id="GO:0004326">
    <property type="term" value="F:tetrahydrofolylpolyglutamate synthase activity"/>
    <property type="evidence" value="ECO:0007669"/>
    <property type="project" value="UniProtKB-EC"/>
</dbReference>
<evidence type="ECO:0000313" key="14">
    <source>
        <dbReference type="EMBL" id="SDO53739.1"/>
    </source>
</evidence>
<dbReference type="PANTHER" id="PTHR11136">
    <property type="entry name" value="FOLYLPOLYGLUTAMATE SYNTHASE-RELATED"/>
    <property type="match status" value="1"/>
</dbReference>
<evidence type="ECO:0000256" key="4">
    <source>
        <dbReference type="ARBA" id="ARBA00022598"/>
    </source>
</evidence>
<comment type="similarity">
    <text evidence="2 11">Belongs to the folylpolyglutamate synthase family.</text>
</comment>
<reference evidence="14 15" key="1">
    <citation type="submission" date="2016-10" db="EMBL/GenBank/DDBJ databases">
        <authorList>
            <person name="de Groot N.N."/>
        </authorList>
    </citation>
    <scope>NUCLEOTIDE SEQUENCE [LARGE SCALE GENOMIC DNA]</scope>
    <source>
        <strain evidence="14 15">Sb04</strain>
    </source>
</reference>
<dbReference type="Gene3D" id="3.40.1190.10">
    <property type="entry name" value="Mur-like, catalytic domain"/>
    <property type="match status" value="1"/>
</dbReference>
<keyword evidence="8" id="KW-0460">Magnesium</keyword>
<evidence type="ECO:0000256" key="7">
    <source>
        <dbReference type="ARBA" id="ARBA00022840"/>
    </source>
</evidence>
<dbReference type="Pfam" id="PF08245">
    <property type="entry name" value="Mur_ligase_M"/>
    <property type="match status" value="1"/>
</dbReference>
<protein>
    <recommendedName>
        <fullName evidence="3">tetrahydrofolate synthase</fullName>
        <ecNumber evidence="3">6.3.2.17</ecNumber>
    </recommendedName>
    <alternativeName>
        <fullName evidence="9">Tetrahydrofolylpolyglutamate synthase</fullName>
    </alternativeName>
</protein>
<dbReference type="SUPFAM" id="SSF53623">
    <property type="entry name" value="MurD-like peptide ligases, catalytic domain"/>
    <property type="match status" value="1"/>
</dbReference>
<dbReference type="Proteomes" id="UP000183816">
    <property type="component" value="Unassembled WGS sequence"/>
</dbReference>
<evidence type="ECO:0000313" key="15">
    <source>
        <dbReference type="Proteomes" id="UP000183816"/>
    </source>
</evidence>
<evidence type="ECO:0000256" key="8">
    <source>
        <dbReference type="ARBA" id="ARBA00022842"/>
    </source>
</evidence>
<comment type="cofactor">
    <cofactor evidence="1">
        <name>Mg(2+)</name>
        <dbReference type="ChEBI" id="CHEBI:18420"/>
    </cofactor>
</comment>
<dbReference type="AlphaFoldDB" id="A0A1H0KCY9"/>
<dbReference type="SUPFAM" id="SSF53244">
    <property type="entry name" value="MurD-like peptide ligases, peptide-binding domain"/>
    <property type="match status" value="1"/>
</dbReference>
<dbReference type="EC" id="6.3.2.17" evidence="3"/>
<dbReference type="GO" id="GO:0005737">
    <property type="term" value="C:cytoplasm"/>
    <property type="evidence" value="ECO:0007669"/>
    <property type="project" value="TreeGrafter"/>
</dbReference>
<dbReference type="PIRSF" id="PIRSF001563">
    <property type="entry name" value="Folylpolyglu_synth"/>
    <property type="match status" value="1"/>
</dbReference>
<proteinExistence type="inferred from homology"/>
<feature type="domain" description="Mur ligase central" evidence="13">
    <location>
        <begin position="46"/>
        <end position="269"/>
    </location>
</feature>
<accession>A0A1H0KCY9</accession>
<dbReference type="EMBL" id="FNJK01000001">
    <property type="protein sequence ID" value="SDO53739.1"/>
    <property type="molecule type" value="Genomic_DNA"/>
</dbReference>
<evidence type="ECO:0000259" key="13">
    <source>
        <dbReference type="Pfam" id="PF08245"/>
    </source>
</evidence>
<dbReference type="GO" id="GO:0009252">
    <property type="term" value="P:peptidoglycan biosynthetic process"/>
    <property type="evidence" value="ECO:0007669"/>
    <property type="project" value="UniProtKB-UniPathway"/>
</dbReference>
<dbReference type="Pfam" id="PF02875">
    <property type="entry name" value="Mur_ligase_C"/>
    <property type="match status" value="1"/>
</dbReference>
<dbReference type="GO" id="GO:0008841">
    <property type="term" value="F:dihydrofolate synthase activity"/>
    <property type="evidence" value="ECO:0007669"/>
    <property type="project" value="TreeGrafter"/>
</dbReference>
<dbReference type="FunFam" id="3.40.1190.10:FF:000011">
    <property type="entry name" value="Folylpolyglutamate synthase/dihydrofolate synthase"/>
    <property type="match status" value="1"/>
</dbReference>
<dbReference type="InterPro" id="IPR013221">
    <property type="entry name" value="Mur_ligase_cen"/>
</dbReference>
<sequence>MMSYTETLNWIHSHKANGRRPSLERMRYLLNLLDNPQDKFPAIHIVGTNGKGSTTSFLQHILTESGYKTGTFTSPFITRFNERIAIDSKEISDQDLVKTAQAIKPIVENYDFQNKVGKVTEFELVTVLMFYYFAKINPVDIAVIEAGIGGTYDSTNVFTAKAVICPSISIDHQDTLGDTLTEIASHKAGVLKTHVPFIFGKMAPDVQQVFYQKAKNLNCPTFEINKDFSISENGRTFTFTYKNTTISDITLSMLGHHQRANASLAAMAANILKPDFTKITETSIKKGLQKTVWAGRCELIQDNLMLDGAHNEDSIAKLVDVLKSDFSNKTIHILFAGLGRKPLNQMLEELSAYDLAVTSFDFYQAQALSDYPEQYTKIANYKDWLKQAKQKTDDLFVVTGSLYFISEVRNYLLNQ</sequence>
<dbReference type="NCBIfam" id="TIGR01499">
    <property type="entry name" value="folC"/>
    <property type="match status" value="1"/>
</dbReference>
<gene>
    <name evidence="14" type="ORF">SAMN05216347_101341</name>
</gene>
<dbReference type="InterPro" id="IPR036565">
    <property type="entry name" value="Mur-like_cat_sf"/>
</dbReference>
<dbReference type="GO" id="GO:0005524">
    <property type="term" value="F:ATP binding"/>
    <property type="evidence" value="ECO:0007669"/>
    <property type="project" value="UniProtKB-KW"/>
</dbReference>
<evidence type="ECO:0000259" key="12">
    <source>
        <dbReference type="Pfam" id="PF02875"/>
    </source>
</evidence>
<dbReference type="PANTHER" id="PTHR11136:SF0">
    <property type="entry name" value="DIHYDROFOLATE SYNTHETASE-RELATED"/>
    <property type="match status" value="1"/>
</dbReference>
<keyword evidence="4 11" id="KW-0436">Ligase</keyword>
<evidence type="ECO:0000256" key="10">
    <source>
        <dbReference type="ARBA" id="ARBA00047493"/>
    </source>
</evidence>
<evidence type="ECO:0000256" key="2">
    <source>
        <dbReference type="ARBA" id="ARBA00008276"/>
    </source>
</evidence>